<keyword evidence="3" id="KW-1185">Reference proteome</keyword>
<evidence type="ECO:0000256" key="1">
    <source>
        <dbReference type="SAM" id="MobiDB-lite"/>
    </source>
</evidence>
<dbReference type="Proteomes" id="UP000238338">
    <property type="component" value="Unassembled WGS sequence"/>
</dbReference>
<organism evidence="2 3">
    <name type="scientific">Albidovulum denitrificans</name>
    <dbReference type="NCBI Taxonomy" id="404881"/>
    <lineage>
        <taxon>Bacteria</taxon>
        <taxon>Pseudomonadati</taxon>
        <taxon>Pseudomonadota</taxon>
        <taxon>Alphaproteobacteria</taxon>
        <taxon>Rhodobacterales</taxon>
        <taxon>Paracoccaceae</taxon>
        <taxon>Albidovulum</taxon>
    </lineage>
</organism>
<dbReference type="EMBL" id="PVEP01000001">
    <property type="protein sequence ID" value="PQV58771.1"/>
    <property type="molecule type" value="Genomic_DNA"/>
</dbReference>
<sequence>MRDLFGNEITEEEARRRLKRRDPEPNGYAWKPGTGPEGEKCKGCEYFVRRHMSKTYFKCRLARENWTKTRRTDIKANAPACKFWKAISDDER</sequence>
<reference evidence="2 3" key="1">
    <citation type="submission" date="2018-02" db="EMBL/GenBank/DDBJ databases">
        <title>Genomic Encyclopedia of Archaeal and Bacterial Type Strains, Phase II (KMG-II): from individual species to whole genera.</title>
        <authorList>
            <person name="Goeker M."/>
        </authorList>
    </citation>
    <scope>NUCLEOTIDE SEQUENCE [LARGE SCALE GENOMIC DNA]</scope>
    <source>
        <strain evidence="2 3">DSM 18921</strain>
    </source>
</reference>
<proteinExistence type="predicted"/>
<comment type="caution">
    <text evidence="2">The sequence shown here is derived from an EMBL/GenBank/DDBJ whole genome shotgun (WGS) entry which is preliminary data.</text>
</comment>
<accession>A0A2S8SD40</accession>
<dbReference type="RefSeq" id="WP_146111534.1">
    <property type="nucleotide sequence ID" value="NZ_PVEP01000001.1"/>
</dbReference>
<name>A0A2S8SD40_9RHOB</name>
<dbReference type="OrthoDB" id="9033474at2"/>
<gene>
    <name evidence="2" type="ORF">LX70_00584</name>
</gene>
<protein>
    <submittedName>
        <fullName evidence="2">Uncharacterized protein</fullName>
    </submittedName>
</protein>
<evidence type="ECO:0000313" key="2">
    <source>
        <dbReference type="EMBL" id="PQV58771.1"/>
    </source>
</evidence>
<dbReference type="AlphaFoldDB" id="A0A2S8SD40"/>
<feature type="region of interest" description="Disordered" evidence="1">
    <location>
        <begin position="1"/>
        <end position="38"/>
    </location>
</feature>
<evidence type="ECO:0000313" key="3">
    <source>
        <dbReference type="Proteomes" id="UP000238338"/>
    </source>
</evidence>